<proteinExistence type="predicted"/>
<comment type="caution">
    <text evidence="1">The sequence shown here is derived from an EMBL/GenBank/DDBJ whole genome shotgun (WGS) entry which is preliminary data.</text>
</comment>
<dbReference type="InterPro" id="IPR021473">
    <property type="entry name" value="DUF3126"/>
</dbReference>
<dbReference type="RefSeq" id="WP_042082688.1">
    <property type="nucleotide sequence ID" value="NZ_BKCN01000001.1"/>
</dbReference>
<reference evidence="1 2" key="1">
    <citation type="submission" date="2019-09" db="EMBL/GenBank/DDBJ databases">
        <title>NBRP : Genome information of microbial organism related human and environment.</title>
        <authorList>
            <person name="Hattori M."/>
            <person name="Oshima K."/>
            <person name="Inaba H."/>
            <person name="Suda W."/>
            <person name="Sakamoto M."/>
            <person name="Iino T."/>
            <person name="Kitahara M."/>
            <person name="Oshida Y."/>
            <person name="Iida T."/>
            <person name="Kudo T."/>
            <person name="Itoh T."/>
            <person name="Ohkuma M."/>
        </authorList>
    </citation>
    <scope>NUCLEOTIDE SEQUENCE [LARGE SCALE GENOMIC DNA]</scope>
    <source>
        <strain evidence="1 2">Q-1</strain>
    </source>
</reference>
<evidence type="ECO:0008006" key="3">
    <source>
        <dbReference type="Google" id="ProtNLM"/>
    </source>
</evidence>
<dbReference type="Pfam" id="PF11324">
    <property type="entry name" value="DUF3126"/>
    <property type="match status" value="1"/>
</dbReference>
<organism evidence="1 2">
    <name type="scientific">Iodidimonas nitroreducens</name>
    <dbReference type="NCBI Taxonomy" id="1236968"/>
    <lineage>
        <taxon>Bacteria</taxon>
        <taxon>Pseudomonadati</taxon>
        <taxon>Pseudomonadota</taxon>
        <taxon>Alphaproteobacteria</taxon>
        <taxon>Iodidimonadales</taxon>
        <taxon>Iodidimonadaceae</taxon>
        <taxon>Iodidimonas</taxon>
    </lineage>
</organism>
<name>A0A5A7N300_9PROT</name>
<dbReference type="EMBL" id="BKCN01000001">
    <property type="protein sequence ID" value="GER02652.1"/>
    <property type="molecule type" value="Genomic_DNA"/>
</dbReference>
<gene>
    <name evidence="1" type="ORF">JCM17846_03340</name>
</gene>
<evidence type="ECO:0000313" key="2">
    <source>
        <dbReference type="Proteomes" id="UP000324996"/>
    </source>
</evidence>
<keyword evidence="2" id="KW-1185">Reference proteome</keyword>
<sequence>MTPTEIARVQKYLRSTFDNNRLNLKRRSRDDASVEVLLEDEFIGLIYKDDDEGDVSYAFNMAILDMDLPELD</sequence>
<evidence type="ECO:0000313" key="1">
    <source>
        <dbReference type="EMBL" id="GER02652.1"/>
    </source>
</evidence>
<dbReference type="AlphaFoldDB" id="A0A5A7N300"/>
<dbReference type="Proteomes" id="UP000324996">
    <property type="component" value="Unassembled WGS sequence"/>
</dbReference>
<protein>
    <recommendedName>
        <fullName evidence="3">DUF3126 domain-containing protein</fullName>
    </recommendedName>
</protein>
<accession>A0A5A7N300</accession>